<dbReference type="HAMAP" id="MF_00736">
    <property type="entry name" value="Ribosomal_uL11"/>
    <property type="match status" value="1"/>
</dbReference>
<dbReference type="InterPro" id="IPR036769">
    <property type="entry name" value="Ribosomal_uL11_C_sf"/>
</dbReference>
<dbReference type="InterPro" id="IPR020784">
    <property type="entry name" value="Ribosomal_uL11_N"/>
</dbReference>
<evidence type="ECO:0000256" key="4">
    <source>
        <dbReference type="ARBA" id="ARBA00022980"/>
    </source>
</evidence>
<dbReference type="GO" id="GO:0070180">
    <property type="term" value="F:large ribosomal subunit rRNA binding"/>
    <property type="evidence" value="ECO:0007669"/>
    <property type="project" value="UniProtKB-UniRule"/>
</dbReference>
<dbReference type="SUPFAM" id="SSF54747">
    <property type="entry name" value="Ribosomal L11/L12e N-terminal domain"/>
    <property type="match status" value="1"/>
</dbReference>
<evidence type="ECO:0000256" key="1">
    <source>
        <dbReference type="ARBA" id="ARBA00010537"/>
    </source>
</evidence>
<comment type="subunit">
    <text evidence="6">Part of the ribosomal stalk of the 50S ribosomal subunit. Interacts with L10 and the large rRNA to form the base of the stalk. L10 forms an elongated spine to which L12 dimers bind in a sequential fashion forming a multimeric L10(L12)X complex.</text>
</comment>
<dbReference type="InterPro" id="IPR036796">
    <property type="entry name" value="Ribosomal_uL11_N_sf"/>
</dbReference>
<keyword evidence="2 6" id="KW-0699">rRNA-binding</keyword>
<dbReference type="FunFam" id="3.30.1550.10:FF:000007">
    <property type="entry name" value="50S ribosomal protein L11"/>
    <property type="match status" value="1"/>
</dbReference>
<dbReference type="GO" id="GO:0006412">
    <property type="term" value="P:translation"/>
    <property type="evidence" value="ECO:0007669"/>
    <property type="project" value="UniProtKB-UniRule"/>
</dbReference>
<dbReference type="SMART" id="SM00649">
    <property type="entry name" value="RL11"/>
    <property type="match status" value="1"/>
</dbReference>
<dbReference type="HOGENOM" id="CLU_074237_4_0_2"/>
<dbReference type="SUPFAM" id="SSF46906">
    <property type="entry name" value="Ribosomal protein L11, C-terminal domain"/>
    <property type="match status" value="1"/>
</dbReference>
<dbReference type="Gene3D" id="3.30.1550.10">
    <property type="entry name" value="Ribosomal protein L11/L12, N-terminal domain"/>
    <property type="match status" value="1"/>
</dbReference>
<evidence type="ECO:0000256" key="2">
    <source>
        <dbReference type="ARBA" id="ARBA00022730"/>
    </source>
</evidence>
<evidence type="ECO:0000313" key="10">
    <source>
        <dbReference type="EMBL" id="AGB50504.1"/>
    </source>
</evidence>
<dbReference type="GO" id="GO:0003735">
    <property type="term" value="F:structural constituent of ribosome"/>
    <property type="evidence" value="ECO:0007669"/>
    <property type="project" value="InterPro"/>
</dbReference>
<dbReference type="GeneID" id="14408427"/>
<evidence type="ECO:0000256" key="5">
    <source>
        <dbReference type="ARBA" id="ARBA00023274"/>
    </source>
</evidence>
<dbReference type="PANTHER" id="PTHR11661">
    <property type="entry name" value="60S RIBOSOMAL PROTEIN L12"/>
    <property type="match status" value="1"/>
</dbReference>
<keyword evidence="11" id="KW-1185">Reference proteome</keyword>
<dbReference type="KEGG" id="mhz:Metho_2349"/>
<evidence type="ECO:0000256" key="7">
    <source>
        <dbReference type="RuleBase" id="RU003978"/>
    </source>
</evidence>
<organism evidence="10 11">
    <name type="scientific">Methanomethylovorans hollandica (strain DSM 15978 / NBRC 107637 / DMS1)</name>
    <dbReference type="NCBI Taxonomy" id="867904"/>
    <lineage>
        <taxon>Archaea</taxon>
        <taxon>Methanobacteriati</taxon>
        <taxon>Methanobacteriota</taxon>
        <taxon>Stenosarchaea group</taxon>
        <taxon>Methanomicrobia</taxon>
        <taxon>Methanosarcinales</taxon>
        <taxon>Methanosarcinaceae</taxon>
        <taxon>Methanomethylovorans</taxon>
    </lineage>
</organism>
<protein>
    <recommendedName>
        <fullName evidence="6">Large ribosomal subunit protein uL11</fullName>
    </recommendedName>
</protein>
<dbReference type="Gene3D" id="1.10.10.250">
    <property type="entry name" value="Ribosomal protein L11, C-terminal domain"/>
    <property type="match status" value="1"/>
</dbReference>
<dbReference type="Pfam" id="PF03946">
    <property type="entry name" value="Ribosomal_L11_N"/>
    <property type="match status" value="1"/>
</dbReference>
<dbReference type="Pfam" id="PF00298">
    <property type="entry name" value="Ribosomal_L11"/>
    <property type="match status" value="1"/>
</dbReference>
<dbReference type="AlphaFoldDB" id="L0L2I4"/>
<evidence type="ECO:0000256" key="3">
    <source>
        <dbReference type="ARBA" id="ARBA00022884"/>
    </source>
</evidence>
<feature type="domain" description="Large ribosomal subunit protein uL11 N-terminal" evidence="9">
    <location>
        <begin position="6"/>
        <end position="62"/>
    </location>
</feature>
<dbReference type="PANTHER" id="PTHR11661:SF1">
    <property type="entry name" value="LARGE RIBOSOMAL SUBUNIT PROTEIN UL11M"/>
    <property type="match status" value="1"/>
</dbReference>
<keyword evidence="5 6" id="KW-0687">Ribonucleoprotein</keyword>
<name>L0L2I4_METHD</name>
<keyword evidence="3 6" id="KW-0694">RNA-binding</keyword>
<evidence type="ECO:0000313" key="11">
    <source>
        <dbReference type="Proteomes" id="UP000010866"/>
    </source>
</evidence>
<evidence type="ECO:0000259" key="9">
    <source>
        <dbReference type="Pfam" id="PF03946"/>
    </source>
</evidence>
<proteinExistence type="inferred from homology"/>
<dbReference type="Proteomes" id="UP000010866">
    <property type="component" value="Chromosome"/>
</dbReference>
<keyword evidence="4 6" id="KW-0689">Ribosomal protein</keyword>
<comment type="function">
    <text evidence="6">Forms part of the ribosomal stalk which helps the ribosome interact with GTP-bound translation factors.</text>
</comment>
<reference evidence="11" key="1">
    <citation type="submission" date="2012-02" db="EMBL/GenBank/DDBJ databases">
        <title>Complete sequence of chromosome of Methanomethylovorans hollandica DSM 15978.</title>
        <authorList>
            <person name="Lucas S."/>
            <person name="Copeland A."/>
            <person name="Lapidus A."/>
            <person name="Glavina del Rio T."/>
            <person name="Dalin E."/>
            <person name="Tice H."/>
            <person name="Bruce D."/>
            <person name="Goodwin L."/>
            <person name="Pitluck S."/>
            <person name="Peters L."/>
            <person name="Mikhailova N."/>
            <person name="Held B."/>
            <person name="Kyrpides N."/>
            <person name="Mavromatis K."/>
            <person name="Ivanova N."/>
            <person name="Brettin T."/>
            <person name="Detter J.C."/>
            <person name="Han C."/>
            <person name="Larimer F."/>
            <person name="Land M."/>
            <person name="Hauser L."/>
            <person name="Markowitz V."/>
            <person name="Cheng J.-F."/>
            <person name="Hugenholtz P."/>
            <person name="Woyke T."/>
            <person name="Wu D."/>
            <person name="Spring S."/>
            <person name="Schroeder M."/>
            <person name="Brambilla E."/>
            <person name="Klenk H.-P."/>
            <person name="Eisen J.A."/>
        </authorList>
    </citation>
    <scope>NUCLEOTIDE SEQUENCE [LARGE SCALE GENOMIC DNA]</scope>
    <source>
        <strain evidence="11">DSM 15978 / NBRC 107637 / DMS1</strain>
    </source>
</reference>
<feature type="domain" description="Large ribosomal subunit protein uL11 C-terminal" evidence="8">
    <location>
        <begin position="68"/>
        <end position="134"/>
    </location>
</feature>
<accession>L0L2I4</accession>
<dbReference type="EMBL" id="CP003362">
    <property type="protein sequence ID" value="AGB50504.1"/>
    <property type="molecule type" value="Genomic_DNA"/>
</dbReference>
<dbReference type="FunFam" id="1.10.10.250:FF:000006">
    <property type="entry name" value="50S ribosomal protein L11"/>
    <property type="match status" value="1"/>
</dbReference>
<dbReference type="RefSeq" id="WP_015325669.1">
    <property type="nucleotide sequence ID" value="NC_019977.1"/>
</dbReference>
<sequence length="160" mass="16949">MANVVEALVSGGKANPGPPLGPALGPLGINIKAVIDKINEKTKDYNGMQVPVKVIVADDKSFEIEVGTPPTAALIKKELGIEKGSGEPKTNKVGDLKIDQAMRIARMKRDVMLAYTMKAAVKEVLGACVTLGVTAEGMDPRECQKAIDEGKFDDVLMTEA</sequence>
<gene>
    <name evidence="6" type="primary">rpl11</name>
    <name evidence="10" type="ordered locus">Metho_2349</name>
</gene>
<dbReference type="GO" id="GO:0015934">
    <property type="term" value="C:large ribosomal subunit"/>
    <property type="evidence" value="ECO:0007669"/>
    <property type="project" value="TreeGrafter"/>
</dbReference>
<dbReference type="InterPro" id="IPR000911">
    <property type="entry name" value="Ribosomal_uL11"/>
</dbReference>
<dbReference type="STRING" id="867904.Metho_2349"/>
<dbReference type="InterPro" id="IPR020783">
    <property type="entry name" value="Ribosomal_uL11_C"/>
</dbReference>
<evidence type="ECO:0000259" key="8">
    <source>
        <dbReference type="Pfam" id="PF00298"/>
    </source>
</evidence>
<comment type="similarity">
    <text evidence="1 6 7">Belongs to the universal ribosomal protein uL11 family.</text>
</comment>
<evidence type="ECO:0000256" key="6">
    <source>
        <dbReference type="HAMAP-Rule" id="MF_00736"/>
    </source>
</evidence>
<dbReference type="OrthoDB" id="8842at2157"/>
<dbReference type="CDD" id="cd00349">
    <property type="entry name" value="Ribosomal_L11"/>
    <property type="match status" value="1"/>
</dbReference>
<dbReference type="NCBIfam" id="NF002232">
    <property type="entry name" value="PRK01143.1"/>
    <property type="match status" value="1"/>
</dbReference>